<evidence type="ECO:0000313" key="10">
    <source>
        <dbReference type="Proteomes" id="UP000326939"/>
    </source>
</evidence>
<evidence type="ECO:0000313" key="9">
    <source>
        <dbReference type="EMBL" id="KAB5513016.1"/>
    </source>
</evidence>
<dbReference type="EMBL" id="VDCV01000019">
    <property type="protein sequence ID" value="KAB5513016.1"/>
    <property type="molecule type" value="Genomic_DNA"/>
</dbReference>
<feature type="transmembrane region" description="Helical" evidence="7">
    <location>
        <begin position="53"/>
        <end position="85"/>
    </location>
</feature>
<evidence type="ECO:0000256" key="1">
    <source>
        <dbReference type="ARBA" id="ARBA00004141"/>
    </source>
</evidence>
<evidence type="ECO:0000256" key="2">
    <source>
        <dbReference type="ARBA" id="ARBA00022692"/>
    </source>
</evidence>
<keyword evidence="6 7" id="KW-0472">Membrane</keyword>
<sequence>MKKNREEDLNKARESHLVVAALIATVTFAATFTLPGGYKSDQGTAILAKKAAFIVFVISDAISMVLSTSAVFIHFLLAFVPVFYGQNLITNEFAAKLFALATLFTMIGMVTMIIAFITGTYAVLQPVMGLAISICLIGLSFFFLACGIIYKVLRH</sequence>
<evidence type="ECO:0000256" key="3">
    <source>
        <dbReference type="ARBA" id="ARBA00022737"/>
    </source>
</evidence>
<dbReference type="InterPro" id="IPR026961">
    <property type="entry name" value="PGG_dom"/>
</dbReference>
<feature type="transmembrane region" description="Helical" evidence="7">
    <location>
        <begin position="130"/>
        <end position="153"/>
    </location>
</feature>
<reference evidence="10" key="1">
    <citation type="journal article" date="2019" name="Gigascience">
        <title>De novo genome assembly of the endangered Acer yangbiense, a plant species with extremely small populations endemic to Yunnan Province, China.</title>
        <authorList>
            <person name="Yang J."/>
            <person name="Wariss H.M."/>
            <person name="Tao L."/>
            <person name="Zhang R."/>
            <person name="Yun Q."/>
            <person name="Hollingsworth P."/>
            <person name="Dao Z."/>
            <person name="Luo G."/>
            <person name="Guo H."/>
            <person name="Ma Y."/>
            <person name="Sun W."/>
        </authorList>
    </citation>
    <scope>NUCLEOTIDE SEQUENCE [LARGE SCALE GENOMIC DNA]</scope>
    <source>
        <strain evidence="10">cv. br00</strain>
    </source>
</reference>
<keyword evidence="10" id="KW-1185">Reference proteome</keyword>
<accession>A0A5N5J2T3</accession>
<comment type="subcellular location">
    <subcellularLocation>
        <location evidence="1">Membrane</location>
        <topology evidence="1">Multi-pass membrane protein</topology>
    </subcellularLocation>
</comment>
<dbReference type="GO" id="GO:0005886">
    <property type="term" value="C:plasma membrane"/>
    <property type="evidence" value="ECO:0007669"/>
    <property type="project" value="TreeGrafter"/>
</dbReference>
<dbReference type="Pfam" id="PF13962">
    <property type="entry name" value="PGG"/>
    <property type="match status" value="1"/>
</dbReference>
<feature type="domain" description="PGG" evidence="8">
    <location>
        <begin position="7"/>
        <end position="123"/>
    </location>
</feature>
<dbReference type="AlphaFoldDB" id="A0A5N5J2T3"/>
<evidence type="ECO:0000256" key="5">
    <source>
        <dbReference type="ARBA" id="ARBA00023043"/>
    </source>
</evidence>
<comment type="caution">
    <text evidence="9">The sequence shown here is derived from an EMBL/GenBank/DDBJ whole genome shotgun (WGS) entry which is preliminary data.</text>
</comment>
<evidence type="ECO:0000256" key="7">
    <source>
        <dbReference type="SAM" id="Phobius"/>
    </source>
</evidence>
<feature type="transmembrane region" description="Helical" evidence="7">
    <location>
        <begin position="97"/>
        <end position="124"/>
    </location>
</feature>
<keyword evidence="4 7" id="KW-1133">Transmembrane helix</keyword>
<gene>
    <name evidence="9" type="ORF">DKX38_030044</name>
</gene>
<dbReference type="Proteomes" id="UP000326939">
    <property type="component" value="Chromosome 19"/>
</dbReference>
<evidence type="ECO:0000256" key="6">
    <source>
        <dbReference type="ARBA" id="ARBA00023136"/>
    </source>
</evidence>
<keyword evidence="5" id="KW-0040">ANK repeat</keyword>
<evidence type="ECO:0000256" key="4">
    <source>
        <dbReference type="ARBA" id="ARBA00022989"/>
    </source>
</evidence>
<proteinExistence type="predicted"/>
<dbReference type="PANTHER" id="PTHR24186:SF50">
    <property type="entry name" value="ANKYRIN REPEAT-CONTAINING PROTEIN ITN1-LIKE ISOFORM X1"/>
    <property type="match status" value="1"/>
</dbReference>
<dbReference type="PANTHER" id="PTHR24186">
    <property type="entry name" value="PROTEIN PHOSPHATASE 1 REGULATORY SUBUNIT"/>
    <property type="match status" value="1"/>
</dbReference>
<protein>
    <recommendedName>
        <fullName evidence="8">PGG domain-containing protein</fullName>
    </recommendedName>
</protein>
<evidence type="ECO:0000259" key="8">
    <source>
        <dbReference type="Pfam" id="PF13962"/>
    </source>
</evidence>
<name>A0A5N5J2T3_9ROSI</name>
<keyword evidence="3" id="KW-0677">Repeat</keyword>
<keyword evidence="2 7" id="KW-0812">Transmembrane</keyword>
<organism evidence="9 10">
    <name type="scientific">Salix brachista</name>
    <dbReference type="NCBI Taxonomy" id="2182728"/>
    <lineage>
        <taxon>Eukaryota</taxon>
        <taxon>Viridiplantae</taxon>
        <taxon>Streptophyta</taxon>
        <taxon>Embryophyta</taxon>
        <taxon>Tracheophyta</taxon>
        <taxon>Spermatophyta</taxon>
        <taxon>Magnoliopsida</taxon>
        <taxon>eudicotyledons</taxon>
        <taxon>Gunneridae</taxon>
        <taxon>Pentapetalae</taxon>
        <taxon>rosids</taxon>
        <taxon>fabids</taxon>
        <taxon>Malpighiales</taxon>
        <taxon>Salicaceae</taxon>
        <taxon>Saliceae</taxon>
        <taxon>Salix</taxon>
    </lineage>
</organism>